<organism evidence="5 6">
    <name type="scientific">Denitrovibrio acetiphilus (strain DSM 12809 / NBRC 114555 / N2460)</name>
    <dbReference type="NCBI Taxonomy" id="522772"/>
    <lineage>
        <taxon>Bacteria</taxon>
        <taxon>Pseudomonadati</taxon>
        <taxon>Deferribacterota</taxon>
        <taxon>Deferribacteres</taxon>
        <taxon>Deferribacterales</taxon>
        <taxon>Geovibrionaceae</taxon>
        <taxon>Denitrovibrio</taxon>
    </lineage>
</organism>
<dbReference type="EMBL" id="CP001968">
    <property type="protein sequence ID" value="ADD69381.1"/>
    <property type="molecule type" value="Genomic_DNA"/>
</dbReference>
<dbReference type="InterPro" id="IPR023614">
    <property type="entry name" value="Porin_dom_sf"/>
</dbReference>
<keyword evidence="3 4" id="KW-0732">Signal</keyword>
<dbReference type="InterPro" id="IPR005318">
    <property type="entry name" value="OM_porin_bac"/>
</dbReference>
<dbReference type="PANTHER" id="PTHR34596:SF2">
    <property type="entry name" value="CHITOPORIN"/>
    <property type="match status" value="1"/>
</dbReference>
<dbReference type="KEGG" id="dap:Dacet_2623"/>
<evidence type="ECO:0000256" key="1">
    <source>
        <dbReference type="ARBA" id="ARBA00009075"/>
    </source>
</evidence>
<dbReference type="AlphaFoldDB" id="D4H525"/>
<dbReference type="RefSeq" id="WP_013011878.1">
    <property type="nucleotide sequence ID" value="NC_013943.1"/>
</dbReference>
<sequence length="408" mass="45358" precursor="true">MRVLILLIMSSMFLMSSSASGATNLKEAFSKGSLKGEIRTYYFTRDFDGDTQDREDMAVGTMLFYHTDPLYGVSAGLTFASGNDLASDDDKAVYGLLQRGDDGDHESFTRMQEYYIQGEWYNTTIKYGAQKIGTPFMNPHDIRLMPKTYKGLSIVNRSVENLTLSGYYITGFMGWSDDEYMPIMDSVGSGGDDNPLLSFGAQYKFPVEAVNLKAEAWQYHMDDVFNSTYLKGTIGKTFNDYALHITPSYLIQKSVGDDVGGDFDTDQYGFNAGVDAFGFSVTGYYAYTGDDDLFVPWGDGKVLIQQIMASGRAEENAYALKVNYDFGKLGLKGLSAYVFHAIYDTPESGSNASSDINETDFNIQYSFSGALDGVSVRVRYAMVDFDEGEDFNDFRVYVKYTFAIGSGK</sequence>
<dbReference type="OrthoDB" id="5297269at2"/>
<protein>
    <submittedName>
        <fullName evidence="5">Outer membrane porin</fullName>
    </submittedName>
</protein>
<keyword evidence="2" id="KW-0813">Transport</keyword>
<feature type="signal peptide" evidence="4">
    <location>
        <begin position="1"/>
        <end position="21"/>
    </location>
</feature>
<dbReference type="GO" id="GO:0015288">
    <property type="term" value="F:porin activity"/>
    <property type="evidence" value="ECO:0007669"/>
    <property type="project" value="TreeGrafter"/>
</dbReference>
<name>D4H525_DENA2</name>
<comment type="similarity">
    <text evidence="1">Belongs to the outer membrane porin (Opr) (TC 1.B.25) family.</text>
</comment>
<keyword evidence="6" id="KW-1185">Reference proteome</keyword>
<proteinExistence type="inferred from homology"/>
<dbReference type="STRING" id="522772.Dacet_2623"/>
<evidence type="ECO:0000256" key="2">
    <source>
        <dbReference type="ARBA" id="ARBA00022448"/>
    </source>
</evidence>
<dbReference type="InParanoid" id="D4H525"/>
<gene>
    <name evidence="5" type="ordered locus">Dacet_2623</name>
</gene>
<evidence type="ECO:0000256" key="3">
    <source>
        <dbReference type="ARBA" id="ARBA00022729"/>
    </source>
</evidence>
<dbReference type="HOGENOM" id="CLU_052660_1_0_0"/>
<feature type="chain" id="PRO_5003058362" evidence="4">
    <location>
        <begin position="22"/>
        <end position="408"/>
    </location>
</feature>
<evidence type="ECO:0000256" key="4">
    <source>
        <dbReference type="SAM" id="SignalP"/>
    </source>
</evidence>
<dbReference type="PaxDb" id="522772-Dacet_2623"/>
<dbReference type="Gene3D" id="2.40.160.10">
    <property type="entry name" value="Porin"/>
    <property type="match status" value="1"/>
</dbReference>
<dbReference type="GO" id="GO:0016020">
    <property type="term" value="C:membrane"/>
    <property type="evidence" value="ECO:0007669"/>
    <property type="project" value="InterPro"/>
</dbReference>
<dbReference type="eggNOG" id="COG3203">
    <property type="taxonomic scope" value="Bacteria"/>
</dbReference>
<evidence type="ECO:0000313" key="6">
    <source>
        <dbReference type="Proteomes" id="UP000002012"/>
    </source>
</evidence>
<evidence type="ECO:0000313" key="5">
    <source>
        <dbReference type="EMBL" id="ADD69381.1"/>
    </source>
</evidence>
<dbReference type="Proteomes" id="UP000002012">
    <property type="component" value="Chromosome"/>
</dbReference>
<dbReference type="PANTHER" id="PTHR34596">
    <property type="entry name" value="CHITOPORIN"/>
    <property type="match status" value="1"/>
</dbReference>
<dbReference type="Pfam" id="PF03573">
    <property type="entry name" value="OprD"/>
    <property type="match status" value="1"/>
</dbReference>
<accession>D4H525</accession>
<reference evidence="5 6" key="1">
    <citation type="journal article" date="2010" name="Stand. Genomic Sci.">
        <title>Complete genome sequence of Denitrovibrio acetiphilus type strain (N2460).</title>
        <authorList>
            <person name="Kiss H."/>
            <person name="Lang E."/>
            <person name="Lapidus A."/>
            <person name="Copeland A."/>
            <person name="Nolan M."/>
            <person name="Glavina Del Rio T."/>
            <person name="Chen F."/>
            <person name="Lucas S."/>
            <person name="Tice H."/>
            <person name="Cheng J.F."/>
            <person name="Han C."/>
            <person name="Goodwin L."/>
            <person name="Pitluck S."/>
            <person name="Liolios K."/>
            <person name="Pati A."/>
            <person name="Ivanova N."/>
            <person name="Mavromatis K."/>
            <person name="Chen A."/>
            <person name="Palaniappan K."/>
            <person name="Land M."/>
            <person name="Hauser L."/>
            <person name="Chang Y.J."/>
            <person name="Jeffries C.D."/>
            <person name="Detter J.C."/>
            <person name="Brettin T."/>
            <person name="Spring S."/>
            <person name="Rohde M."/>
            <person name="Goker M."/>
            <person name="Woyke T."/>
            <person name="Bristow J."/>
            <person name="Eisen J.A."/>
            <person name="Markowitz V."/>
            <person name="Hugenholtz P."/>
            <person name="Kyrpides N.C."/>
            <person name="Klenk H.P."/>
        </authorList>
    </citation>
    <scope>NUCLEOTIDE SEQUENCE [LARGE SCALE GENOMIC DNA]</scope>
    <source>
        <strain evidence="6">DSM 12809 / NBRC 114555 / N2460</strain>
    </source>
</reference>